<dbReference type="Pfam" id="PF12781">
    <property type="entry name" value="AAA_9"/>
    <property type="match status" value="1"/>
</dbReference>
<feature type="coiled-coil region" evidence="16">
    <location>
        <begin position="2875"/>
        <end position="2940"/>
    </location>
</feature>
<reference evidence="27" key="2">
    <citation type="submission" date="2007-04" db="EMBL/GenBank/DDBJ databases">
        <title>The genome of the human body louse.</title>
        <authorList>
            <consortium name="The Human Body Louse Genome Consortium"/>
            <person name="Kirkness E."/>
            <person name="Walenz B."/>
            <person name="Hass B."/>
            <person name="Bruggner R."/>
            <person name="Strausberg R."/>
        </authorList>
    </citation>
    <scope>NUCLEOTIDE SEQUENCE</scope>
    <source>
        <strain evidence="27">USDA</strain>
    </source>
</reference>
<dbReference type="Pfam" id="PF08393">
    <property type="entry name" value="DHC_N2"/>
    <property type="match status" value="1"/>
</dbReference>
<dbReference type="EMBL" id="AAZO01002344">
    <property type="status" value="NOT_ANNOTATED_CDS"/>
    <property type="molecule type" value="Genomic_DNA"/>
</dbReference>
<dbReference type="SUPFAM" id="SSF52540">
    <property type="entry name" value="P-loop containing nucleoside triphosphate hydrolases"/>
    <property type="match status" value="4"/>
</dbReference>
<reference evidence="28" key="3">
    <citation type="submission" date="2020-05" db="UniProtKB">
        <authorList>
            <consortium name="EnsemblMetazoa"/>
        </authorList>
    </citation>
    <scope>IDENTIFICATION</scope>
    <source>
        <strain evidence="28">USDA</strain>
    </source>
</reference>
<dbReference type="EMBL" id="DS235161">
    <property type="protein sequence ID" value="EEB12713.1"/>
    <property type="molecule type" value="Genomic_DNA"/>
</dbReference>
<dbReference type="eggNOG" id="KOG3595">
    <property type="taxonomic scope" value="Eukaryota"/>
</dbReference>
<keyword evidence="9" id="KW-0282">Flagellum</keyword>
<feature type="domain" description="Dynein heavy chain AAA 5 extension" evidence="23">
    <location>
        <begin position="1866"/>
        <end position="1995"/>
    </location>
</feature>
<feature type="domain" description="Dynein heavy chain linker" evidence="18">
    <location>
        <begin position="843"/>
        <end position="1245"/>
    </location>
</feature>
<dbReference type="FunFam" id="1.20.58.1120:FF:000005">
    <property type="entry name" value="Dynein, axonemal, heavy chain 12"/>
    <property type="match status" value="1"/>
</dbReference>
<dbReference type="PANTHER" id="PTHR22878:SF71">
    <property type="entry name" value="DYNEIN, AXONEMAL, HEAVY CHAIN 3"/>
    <property type="match status" value="1"/>
</dbReference>
<evidence type="ECO:0000256" key="3">
    <source>
        <dbReference type="ARBA" id="ARBA00008887"/>
    </source>
</evidence>
<dbReference type="Gene3D" id="1.10.287.2620">
    <property type="match status" value="1"/>
</dbReference>
<dbReference type="InterPro" id="IPR042228">
    <property type="entry name" value="Dynein_linker_3"/>
</dbReference>
<dbReference type="Gene3D" id="1.20.58.1120">
    <property type="match status" value="1"/>
</dbReference>
<dbReference type="Pfam" id="PF12774">
    <property type="entry name" value="AAA_6"/>
    <property type="match status" value="1"/>
</dbReference>
<feature type="coiled-coil region" evidence="16">
    <location>
        <begin position="796"/>
        <end position="833"/>
    </location>
</feature>
<dbReference type="FunFam" id="3.40.50.300:FF:000362">
    <property type="entry name" value="Dynein, axonemal, heavy chain 6"/>
    <property type="match status" value="1"/>
</dbReference>
<evidence type="ECO:0000256" key="6">
    <source>
        <dbReference type="ARBA" id="ARBA00022737"/>
    </source>
</evidence>
<dbReference type="InterPro" id="IPR041466">
    <property type="entry name" value="Dynein_AAA5_ext"/>
</dbReference>
<dbReference type="GO" id="GO:0005524">
    <property type="term" value="F:ATP binding"/>
    <property type="evidence" value="ECO:0007669"/>
    <property type="project" value="UniProtKB-KW"/>
</dbReference>
<dbReference type="GO" id="GO:0008569">
    <property type="term" value="F:minus-end-directed microtubule motor activity"/>
    <property type="evidence" value="ECO:0007669"/>
    <property type="project" value="InterPro"/>
</dbReference>
<keyword evidence="8" id="KW-0067">ATP-binding</keyword>
<feature type="domain" description="Dynein heavy chain C-terminal" evidence="26">
    <location>
        <begin position="3782"/>
        <end position="4085"/>
    </location>
</feature>
<dbReference type="FunCoup" id="E0VH57">
    <property type="interactions" value="8"/>
</dbReference>
<dbReference type="Gene3D" id="1.10.472.130">
    <property type="match status" value="1"/>
</dbReference>
<keyword evidence="4" id="KW-0963">Cytoplasm</keyword>
<dbReference type="FunFam" id="3.10.490.20:FF:000001">
    <property type="entry name" value="dynein heavy chain 7, axonemal"/>
    <property type="match status" value="1"/>
</dbReference>
<evidence type="ECO:0000313" key="28">
    <source>
        <dbReference type="EnsemblMetazoa" id="PHUM202060-PA"/>
    </source>
</evidence>
<evidence type="ECO:0000256" key="10">
    <source>
        <dbReference type="ARBA" id="ARBA00023017"/>
    </source>
</evidence>
<evidence type="ECO:0000256" key="16">
    <source>
        <dbReference type="SAM" id="Coils"/>
    </source>
</evidence>
<dbReference type="Pfam" id="PF03028">
    <property type="entry name" value="Dynein_heavy"/>
    <property type="match status" value="1"/>
</dbReference>
<dbReference type="FunFam" id="1.10.8.1220:FF:000001">
    <property type="entry name" value="Dynein axonemal heavy chain 5"/>
    <property type="match status" value="1"/>
</dbReference>
<feature type="domain" description="Dynein heavy chain 3 AAA+ lid" evidence="24">
    <location>
        <begin position="2215"/>
        <end position="2296"/>
    </location>
</feature>
<dbReference type="InterPro" id="IPR042222">
    <property type="entry name" value="Dynein_2_N"/>
</dbReference>
<dbReference type="InterPro" id="IPR043157">
    <property type="entry name" value="Dynein_AAA1S"/>
</dbReference>
<dbReference type="PANTHER" id="PTHR22878">
    <property type="entry name" value="DYNEIN HEAVY CHAIN 6, AXONEMAL-LIKE-RELATED"/>
    <property type="match status" value="1"/>
</dbReference>
<keyword evidence="13" id="KW-0505">Motor protein</keyword>
<dbReference type="GeneID" id="8238497"/>
<evidence type="ECO:0000259" key="20">
    <source>
        <dbReference type="Pfam" id="PF12777"/>
    </source>
</evidence>
<dbReference type="Pfam" id="PF18199">
    <property type="entry name" value="Dynein_C"/>
    <property type="match status" value="1"/>
</dbReference>
<dbReference type="Gene3D" id="1.10.8.710">
    <property type="match status" value="1"/>
</dbReference>
<dbReference type="InterPro" id="IPR013602">
    <property type="entry name" value="Dynein_heavy_linker"/>
</dbReference>
<evidence type="ECO:0000256" key="12">
    <source>
        <dbReference type="ARBA" id="ARBA00023069"/>
    </source>
</evidence>
<dbReference type="InterPro" id="IPR004273">
    <property type="entry name" value="Dynein_heavy_D6_P-loop"/>
</dbReference>
<reference evidence="27" key="1">
    <citation type="submission" date="2007-04" db="EMBL/GenBank/DDBJ databases">
        <title>Annotation of Pediculus humanus corporis strain USDA.</title>
        <authorList>
            <person name="Kirkness E."/>
            <person name="Hannick L."/>
            <person name="Hass B."/>
            <person name="Bruggner R."/>
            <person name="Lawson D."/>
            <person name="Bidwell S."/>
            <person name="Joardar V."/>
            <person name="Caler E."/>
            <person name="Walenz B."/>
            <person name="Inman J."/>
            <person name="Schobel S."/>
            <person name="Galinsky K."/>
            <person name="Amedeo P."/>
            <person name="Strausberg R."/>
        </authorList>
    </citation>
    <scope>NUCLEOTIDE SEQUENCE</scope>
    <source>
        <strain evidence="27">USDA</strain>
    </source>
</reference>
<dbReference type="HOGENOM" id="CLU_000038_0_0_1"/>
<dbReference type="Pfam" id="PF17852">
    <property type="entry name" value="Dynein_AAA_lid"/>
    <property type="match status" value="1"/>
</dbReference>
<evidence type="ECO:0000256" key="15">
    <source>
        <dbReference type="ARBA" id="ARBA00023273"/>
    </source>
</evidence>
<dbReference type="FunFam" id="1.20.140.100:FF:000004">
    <property type="entry name" value="Dynein axonemal heavy chain 6"/>
    <property type="match status" value="1"/>
</dbReference>
<dbReference type="InterPro" id="IPR041589">
    <property type="entry name" value="DNAH3_AAA_lid_1"/>
</dbReference>
<dbReference type="OrthoDB" id="5593012at2759"/>
<dbReference type="InterPro" id="IPR027417">
    <property type="entry name" value="P-loop_NTPase"/>
</dbReference>
<dbReference type="SUPFAM" id="SSF90257">
    <property type="entry name" value="Myosin rod fragments"/>
    <property type="match status" value="1"/>
</dbReference>
<dbReference type="Gene3D" id="3.10.490.20">
    <property type="match status" value="1"/>
</dbReference>
<evidence type="ECO:0000259" key="25">
    <source>
        <dbReference type="Pfam" id="PF18198"/>
    </source>
</evidence>
<evidence type="ECO:0000256" key="5">
    <source>
        <dbReference type="ARBA" id="ARBA00022701"/>
    </source>
</evidence>
<dbReference type="InterPro" id="IPR035706">
    <property type="entry name" value="AAA_9"/>
</dbReference>
<keyword evidence="7" id="KW-0547">Nucleotide-binding</keyword>
<dbReference type="KEGG" id="phu:Phum_PHUM202060"/>
<keyword evidence="12" id="KW-0969">Cilium</keyword>
<dbReference type="Gene3D" id="1.20.1270.280">
    <property type="match status" value="1"/>
</dbReference>
<keyword evidence="5" id="KW-0493">Microtubule</keyword>
<evidence type="ECO:0000256" key="1">
    <source>
        <dbReference type="ARBA" id="ARBA00004230"/>
    </source>
</evidence>
<evidence type="ECO:0000259" key="19">
    <source>
        <dbReference type="Pfam" id="PF12774"/>
    </source>
</evidence>
<dbReference type="InterPro" id="IPR024743">
    <property type="entry name" value="Dynein_HC_stalk"/>
</dbReference>
<organism>
    <name type="scientific">Pediculus humanus subsp. corporis</name>
    <name type="common">Body louse</name>
    <dbReference type="NCBI Taxonomy" id="121224"/>
    <lineage>
        <taxon>Eukaryota</taxon>
        <taxon>Metazoa</taxon>
        <taxon>Ecdysozoa</taxon>
        <taxon>Arthropoda</taxon>
        <taxon>Hexapoda</taxon>
        <taxon>Insecta</taxon>
        <taxon>Pterygota</taxon>
        <taxon>Neoptera</taxon>
        <taxon>Paraneoptera</taxon>
        <taxon>Psocodea</taxon>
        <taxon>Troctomorpha</taxon>
        <taxon>Phthiraptera</taxon>
        <taxon>Anoplura</taxon>
        <taxon>Pediculidae</taxon>
        <taxon>Pediculus</taxon>
    </lineage>
</organism>
<dbReference type="STRING" id="121224.E0VH57"/>
<dbReference type="Gene3D" id="1.20.920.30">
    <property type="match status" value="1"/>
</dbReference>
<evidence type="ECO:0000259" key="22">
    <source>
        <dbReference type="Pfam" id="PF12781"/>
    </source>
</evidence>
<dbReference type="Gene3D" id="6.10.140.1060">
    <property type="match status" value="1"/>
</dbReference>
<feature type="domain" description="Dynein heavy chain hydrolytic ATP-binding dynein motor region" evidence="19">
    <location>
        <begin position="1372"/>
        <end position="1698"/>
    </location>
</feature>
<keyword evidence="6" id="KW-0677">Repeat</keyword>
<keyword evidence="14" id="KW-0206">Cytoskeleton</keyword>
<dbReference type="Pfam" id="PF12780">
    <property type="entry name" value="AAA_8"/>
    <property type="match status" value="1"/>
</dbReference>
<keyword evidence="29" id="KW-1185">Reference proteome</keyword>
<dbReference type="GO" id="GO:0051959">
    <property type="term" value="F:dynein light intermediate chain binding"/>
    <property type="evidence" value="ECO:0007669"/>
    <property type="project" value="InterPro"/>
</dbReference>
<gene>
    <name evidence="28" type="primary">8238497</name>
    <name evidence="27" type="ORF">Phum_PHUM202060</name>
</gene>
<feature type="domain" description="Dynein heavy chain AAA module D4" evidence="21">
    <location>
        <begin position="2374"/>
        <end position="2634"/>
    </location>
</feature>
<dbReference type="Pfam" id="PF18198">
    <property type="entry name" value="AAA_lid_11"/>
    <property type="match status" value="1"/>
</dbReference>
<dbReference type="InterPro" id="IPR026983">
    <property type="entry name" value="DHC"/>
</dbReference>
<protein>
    <submittedName>
        <fullName evidence="27 28">Dynein beta chain, ciliary, putative</fullName>
    </submittedName>
</protein>
<dbReference type="FunFam" id="3.40.50.300:FF:001328">
    <property type="entry name" value="Dynein heavy chain 6, axonemal"/>
    <property type="match status" value="1"/>
</dbReference>
<evidence type="ECO:0000259" key="17">
    <source>
        <dbReference type="Pfam" id="PF03028"/>
    </source>
</evidence>
<evidence type="ECO:0000313" key="27">
    <source>
        <dbReference type="EMBL" id="EEB12713.1"/>
    </source>
</evidence>
<dbReference type="Gene3D" id="3.40.50.300">
    <property type="entry name" value="P-loop containing nucleotide triphosphate hydrolases"/>
    <property type="match status" value="5"/>
</dbReference>
<dbReference type="Pfam" id="PF12775">
    <property type="entry name" value="AAA_7"/>
    <property type="match status" value="1"/>
</dbReference>
<evidence type="ECO:0000256" key="11">
    <source>
        <dbReference type="ARBA" id="ARBA00023054"/>
    </source>
</evidence>
<dbReference type="InterPro" id="IPR024317">
    <property type="entry name" value="Dynein_heavy_chain_D4_dom"/>
</dbReference>
<name>E0VH57_PEDHC</name>
<dbReference type="FunFam" id="1.10.8.720:FF:000001">
    <property type="entry name" value="dynein heavy chain 7, axonemal"/>
    <property type="match status" value="1"/>
</dbReference>
<dbReference type="FunFam" id="1.10.8.710:FF:000004">
    <property type="entry name" value="Dynein axonemal heavy chain 6"/>
    <property type="match status" value="1"/>
</dbReference>
<dbReference type="Gene3D" id="3.20.180.20">
    <property type="entry name" value="Dynein heavy chain, N-terminal domain 2"/>
    <property type="match status" value="1"/>
</dbReference>
<evidence type="ECO:0000259" key="23">
    <source>
        <dbReference type="Pfam" id="PF17852"/>
    </source>
</evidence>
<dbReference type="VEuPathDB" id="VectorBase:PHUM202060"/>
<dbReference type="GO" id="GO:0031514">
    <property type="term" value="C:motile cilium"/>
    <property type="evidence" value="ECO:0007669"/>
    <property type="project" value="UniProtKB-SubCell"/>
</dbReference>
<dbReference type="Gene3D" id="1.20.920.20">
    <property type="match status" value="1"/>
</dbReference>
<evidence type="ECO:0000256" key="13">
    <source>
        <dbReference type="ARBA" id="ARBA00023175"/>
    </source>
</evidence>
<dbReference type="InterPro" id="IPR042219">
    <property type="entry name" value="AAA_lid_11_sf"/>
</dbReference>
<dbReference type="GO" id="GO:0005858">
    <property type="term" value="C:axonemal dynein complex"/>
    <property type="evidence" value="ECO:0007669"/>
    <property type="project" value="UniProtKB-ARBA"/>
</dbReference>
<evidence type="ECO:0000313" key="29">
    <source>
        <dbReference type="Proteomes" id="UP000009046"/>
    </source>
</evidence>
<dbReference type="GO" id="GO:0045505">
    <property type="term" value="F:dynein intermediate chain binding"/>
    <property type="evidence" value="ECO:0007669"/>
    <property type="project" value="InterPro"/>
</dbReference>
<dbReference type="InterPro" id="IPR043160">
    <property type="entry name" value="Dynein_C_barrel"/>
</dbReference>
<evidence type="ECO:0000256" key="14">
    <source>
        <dbReference type="ARBA" id="ARBA00023212"/>
    </source>
</evidence>
<dbReference type="InterPro" id="IPR035699">
    <property type="entry name" value="AAA_6"/>
</dbReference>
<proteinExistence type="inferred from homology"/>
<keyword evidence="10" id="KW-0243">Dynein</keyword>
<evidence type="ECO:0000256" key="8">
    <source>
        <dbReference type="ARBA" id="ARBA00022840"/>
    </source>
</evidence>
<dbReference type="InterPro" id="IPR041658">
    <property type="entry name" value="AAA_lid_11"/>
</dbReference>
<evidence type="ECO:0000259" key="26">
    <source>
        <dbReference type="Pfam" id="PF18199"/>
    </source>
</evidence>
<dbReference type="FunFam" id="3.40.50.300:FF:000223">
    <property type="entry name" value="Dynein heavy chain 3, axonemal"/>
    <property type="match status" value="1"/>
</dbReference>
<dbReference type="FunFam" id="3.40.50.300:FF:000044">
    <property type="entry name" value="Dynein heavy chain 5, axonemal"/>
    <property type="match status" value="1"/>
</dbReference>
<evidence type="ECO:0000259" key="24">
    <source>
        <dbReference type="Pfam" id="PF17857"/>
    </source>
</evidence>
<feature type="domain" description="Dynein heavy chain coiled coil stalk" evidence="20">
    <location>
        <begin position="2648"/>
        <end position="2993"/>
    </location>
</feature>
<evidence type="ECO:0000259" key="18">
    <source>
        <dbReference type="Pfam" id="PF08393"/>
    </source>
</evidence>
<dbReference type="FunFam" id="1.20.1270.280:FF:000001">
    <property type="entry name" value="dynein heavy chain 7, axonemal"/>
    <property type="match status" value="1"/>
</dbReference>
<evidence type="ECO:0000259" key="21">
    <source>
        <dbReference type="Pfam" id="PF12780"/>
    </source>
</evidence>
<dbReference type="GO" id="GO:0005874">
    <property type="term" value="C:microtubule"/>
    <property type="evidence" value="ECO:0007669"/>
    <property type="project" value="UniProtKB-KW"/>
</dbReference>
<evidence type="ECO:0000256" key="4">
    <source>
        <dbReference type="ARBA" id="ARBA00022490"/>
    </source>
</evidence>
<dbReference type="Pfam" id="PF12777">
    <property type="entry name" value="MT"/>
    <property type="match status" value="1"/>
</dbReference>
<sequence>MHCKRKKRIYVPERKERRGLPWLPIVTDELETPSVYIENAYACCPYPPLLLEKSWTRSVPIRDTFEYTKPSDEIGCSFSLNATRMNIHMLPPQKKESCPCPIPLSGNLGYPNKEWLEMVENYKEKFRKLKAEQKLDVRVVKLRDLYSGSYFKKKEAREEAKRRKLEKPEETLTDYLAKVEIEINEERMHFKKLEASLPVDPDVQREKLLKIIQAEQKMYVREEDLSRIHYYRTIAIEDYHYDPCPKEHFVNAKKKISPKLFLRIENRMLVRKLEEEIGQYYAVSAKEAILDYILLDPFERNRLQIRTYPIKYPTIVITSPVPWHCNKTISHQMLEKNLYIGNPIFDRLQNLWFEGYDSMYILPFDELTKGFIPLRVDQFEERVSKICSKAKHVLVKKWVPECANVIKEMSHYWIHLIPKKPEDSIQGVKKFFTSVAALMSMQMRTLVMKSLEHFCSNLMKYEGGNEYEEPYEDFMFINISLLSTKVKNEEGTTRFYLEPSLKDIRETIHKTFNKIIEVNKNVPRIEAVLLEEMSDLSLMPVSTSEEDVKELIKKGLSSFDANQRGPLIYIKNFEVYNYIFSGEAKKNLTNFFEQEFFPSLKDFEVKIKEYREVCDEIALLRKTIPLNFISLDCSEINDKLYNAVDSLTNFIVDYFVTENRNHNREICSVFDKMSFRASELPETTAELVELTNYLSESRNSTMFKLKMKIQLTAQYVLFLMNQTILPVEDLQLNSRVFLWPNDMESVLELATQRLSHRRDAVENVLKAKRTDFDETLEEHQKILDSFKKKDPPLLTMEEMKEAVEAVEDLVQKLKDDKREAESINEEEQLLEWEITPFMSLGNMLVAVEPFQQLWRTVYDWHVNNERWYYGPFKGLDENEIREEVETVWKILYKLAKTFHDIPGSKRVAEIVRAKVEKFRQYLPVLQAICNPGIQDRHWAQMSQLVGMEIEHSDTASLHEMIEIGMIKHSAKLEEISIAATKEYTLERALEKMKMEWDDVIFTLNPYRETGTHILSSIDDIQIMLDDHILKAQTMRGSPYVKPFERQMQSWEEKLISMQDILDAWLLCQSTWMYLEPIFSSEDILRQMPEEAKKFRKVDKIWKMIMKATLTDAHVLVATEQPNMLKNLRECNTLLDEIQKGLNNYLEKKRLFFSRFFFLSNDELLEILSETKDPKRVQPHLKKCFEGIWTLEFTADEEIIAMNSAEHERVPLSGKIIPAEAKGMVEKWLSQVESLMLQSVREICMEAVSAYVSTKREKWVLSWPGQVVICGSTIHWTAEVSEAIEMQTLDKYLEKCQSQIENLTQLVRSPLTSGSRITICALIVIDVHAKDVVAQLCKLNVRQITDFNWVSQLRYYWRESTVIVSMITTDVNYGFEYLGNTPRLVITPLTDRCYRTLMGALRLHLGGAPEGPAGTGKTETSKDLAKALAKQCVVFNCSDGLDYKAMGKFFKGLAQSGAWSCFDEFNRIEIEVLSVIAQQILTIQLAIQQKLKKFIFEGTELVLNPSCNIIITMNPGYAGRQELPDNLKVLFRTVAMMVPDYAMIGEISLYSMGFDAARNLAEKIVDTYKLCSEQLSSQHHYDYGMRAVKTVLLAAGNLKLKYPTSKEDALVLRAIVDVNLPKFLSEDVPLFEGIISDLFPDVKLPKQDRDELVEELINSCKKRNLQPTEWYLDKIIQIYEMIKVRHGLMIVGEPLGGKTMAYQSLAEALGEINQNKKVSMKEFKVQYKIINPKAITMGQLYGCFDAASHEWSDGVLATAFREFASSVSPDRKWIIFDGPIDAVWIENMNTVLDDNKKLCLMSGEIIQMSNKMNLIFEPADLEQASPATVSRCGMIYLEPQRLGWRALHESFNNKLREKLIPEQMEILDELVDWLIDPTLHYIFHYAKRFVNSSSLHLFMMYSKLLTCMLEDESQFATVWLQCTFLFCLVWGFGGSMNGESTKKFDLWFRKLLLDQDEKHPRPKMFKLSRHQLFPEKGTVFDFVYDKKNNGTWIQWLDLVDKVSVNYHTTSKVSELIIPTNETCCQKFFLEHFITKKMPLLFVGPTGTGKSCIVLSHLMALPKDKYLPNIINFSARTTANQTQEIIMSKLDRRRKGVYGPAMGKQCVLFVDDLSMPQKEVYGAQPPIELLRQWLDHSHWYDPKDTTKFELVDILFVGGMLPAGGGSNEVTSRFIRHQYIVGIESFEESTLKKIFGSIMEWHLNKNFDDAIKRLGKGLVEATLEVYQNAIASFLPTPAKSHYLFNLRDFSRVIRGVLLCPSTHMNETEKFVRLWIHECYRVFQDRLINERDKLTLFGIVYRAVQPNFRMPIEKVCANLMPEDENVLTDSHIRNLFFGNYIEPDANPKVYDEISDLDELAEKMNYYLNEYNLVSRTPMSLVMFKFAMEHISRVSRVLLQESGHCLLVGIGGSGRQSSTRMAASMAEYFLFQIEIARQYSTLDWREDIKTLLKKCGNDDKPGVFLFCDSQIKDEGFVEDINMLLNSGDIPNLFSGEEKAEILEKMTTAIQPSGKKIEMTPLSLYNFFNERVRQNLHISLAMSPIGEAFRVRLRMFPSLVNCCTIDWFMAWPEDALEKVATNFLTPMGFDEELTESCVKMCKDFHTIVQNKSEEFYKTLKRRNYVTPTSYLELIKTFQSLYGTKVKQLTTQINRYDVGLEKLDFAAHQVSIMQDELQALQPQLMVTSEKTEKLMIKIEQDTVVVEAKKEIVGADEALANEAAAAAQAIKDDCESDLSEAIPALEAAINALNTLKPADITVVKSMKNPPAGVKLVMESICVMKQIKPERKPDPGGSGRMIEDYWGPSLKLLGDLKFLENLKAYDKDNIPPAVIKRIREKFIPDRDFIPNNIKQVSAACEGLCKWVRAMEVYDRVIKIVAPKKAKLEEAEAELALQMETLNAKRAQLQEVTDKLQALNDEFATMTKQKKELEDNIDLCSQKLDRAEKLIGGLGGEKQRWAQTAQDLRDTLDNVVGDVLLSAGVVAYLGAFTVFFRQDIIKEWNKMCMSLNVPCSNNFSLVQTLGKPVLIRKWNICGLPVDNFSIENGIIVKNAKRWPLMIDPQGQANKWIKNLEKENNLGIIKLTDSNYGRVVELAIQNGYPIMLENILEEIDPALDPVLLRNVFKQGGIEYLNIGENAVPYNHNFRFYMTTRLRNPHYLPEIAVKVTLLNFMITRQGLQDQLLGIVVAKERPDLEEKKNLLIIESANNKKMLEEIENKILQVLSSSEGNILEDETANQILTSSKTLSEEIHAKQEIAVATEEEIDHARNSYKPVSEHSSVLFFCISDLANIDPMYQYSLSWFINLYVLAIENSDKLPDLKERMAALNEYFTYSIYKNVCRSLFEKDKLIFSFALTIGIQRSHKEIDEELFTFFLTGGVALSNPHPNPAPMWLSEKSWSEIVRATKLPGLSHFQKSVESNILEWQKYYDSPSPQDQNIPPTLNELQGLHKLIILRCIRPDKVVPAVQNYIVEFMSQNFIEPPVFNLSEIYMDSSCTTPLVFVLSPSSDPMMALMKFAEIKGKKRTLQTISLGQGQGPIAANMIYQSITAGTWVVLQNCHLAESWLKELDRITQEVIVPESTHKDFRLWLTSYPSNAFPVSILQNGVKMTNEAPKGLKLNLLRSYTSDPISNPNFFDSCKQINAWQKLLFALVFFHALVQERRKFGPLGWNIPYEFNESDLRISVLQLQMFLNEYDTVPFHALTYLTGECNYGGRVTDDKDRRLLNSLLSIFYCPEVIENPSYVFSDSGLYYVPLASDHASILEYIKSLPLNPKPEVFGLHENADITKDNNETTMLLRGVLLTQPQIGSGTGGEEKGDEVSELAANILRQIPDKYNVEAVSEKYPILYMNSMNTVLKQELIRFNRLIEAIKTSLANVRRAIAGEIVMTPQLEEVNMSLIVGRVPAVWASKSYPSLKPLGSYVTDFLLRLKFLQNWIDNGVPTVFWLSGFYFTQSFLTGVLQNFSRANKVPIDKVGFTFEVTDFEAHVQVDSNPPFGVYTKGLFLEGARWDRLNKVLAESLPKILYDCIPIIWFKPGEKANFIPVPSYKCPIYKTSARRGILSTTGHSTNFVMFLELISDQPEKHWINRGVALLCALDD</sequence>
<dbReference type="FunFam" id="1.20.920.20:FF:000006">
    <property type="entry name" value="Dynein, axonemal, heavy chain 6"/>
    <property type="match status" value="1"/>
</dbReference>
<dbReference type="FunFam" id="3.20.180.20:FF:000003">
    <property type="entry name" value="Dynein heavy chain 12, axonemal"/>
    <property type="match status" value="1"/>
</dbReference>
<dbReference type="Gene3D" id="1.10.8.1220">
    <property type="match status" value="1"/>
</dbReference>
<keyword evidence="15" id="KW-0966">Cell projection</keyword>
<dbReference type="Gene3D" id="1.10.8.720">
    <property type="entry name" value="Region D6 of dynein motor"/>
    <property type="match status" value="1"/>
</dbReference>
<evidence type="ECO:0000256" key="7">
    <source>
        <dbReference type="ARBA" id="ARBA00022741"/>
    </source>
</evidence>
<accession>E0VH57</accession>
<dbReference type="CTD" id="8238497"/>
<keyword evidence="11 16" id="KW-0175">Coiled coil</keyword>
<dbReference type="FunFam" id="1.10.287.2620:FF:000002">
    <property type="entry name" value="Dynein heavy chain 2, axonemal"/>
    <property type="match status" value="1"/>
</dbReference>
<feature type="domain" description="Dynein heavy chain region D6 P-loop" evidence="17">
    <location>
        <begin position="3486"/>
        <end position="3601"/>
    </location>
</feature>
<dbReference type="EnsemblMetazoa" id="PHUM202060-RA">
    <property type="protein sequence ID" value="PHUM202060-PA"/>
    <property type="gene ID" value="PHUM202060"/>
</dbReference>
<dbReference type="Gene3D" id="1.20.140.100">
    <property type="entry name" value="Dynein heavy chain, N-terminal domain 2"/>
    <property type="match status" value="1"/>
</dbReference>
<feature type="domain" description="Dynein heavy chain AAA lid" evidence="25">
    <location>
        <begin position="3636"/>
        <end position="3775"/>
    </location>
</feature>
<dbReference type="FunFam" id="3.40.50.300:FF:002141">
    <property type="entry name" value="Dynein heavy chain"/>
    <property type="match status" value="1"/>
</dbReference>
<dbReference type="FunFam" id="1.20.920.30:FF:000002">
    <property type="entry name" value="Dynein axonemal heavy chain 3"/>
    <property type="match status" value="1"/>
</dbReference>
<dbReference type="OMA" id="ECMREKK"/>
<dbReference type="Proteomes" id="UP000009046">
    <property type="component" value="Unassembled WGS sequence"/>
</dbReference>
<dbReference type="GO" id="GO:0003341">
    <property type="term" value="P:cilium movement"/>
    <property type="evidence" value="ECO:0007669"/>
    <property type="project" value="UniProtKB-ARBA"/>
</dbReference>
<dbReference type="InParanoid" id="E0VH57"/>
<evidence type="ECO:0000256" key="2">
    <source>
        <dbReference type="ARBA" id="ARBA00004430"/>
    </source>
</evidence>
<dbReference type="InterPro" id="IPR041228">
    <property type="entry name" value="Dynein_C"/>
</dbReference>
<feature type="domain" description="Dynein heavy chain ATP-binding dynein motor region" evidence="22">
    <location>
        <begin position="3022"/>
        <end position="3243"/>
    </location>
</feature>
<dbReference type="Pfam" id="PF17857">
    <property type="entry name" value="AAA_lid_1"/>
    <property type="match status" value="1"/>
</dbReference>
<evidence type="ECO:0000256" key="9">
    <source>
        <dbReference type="ARBA" id="ARBA00022846"/>
    </source>
</evidence>
<dbReference type="RefSeq" id="XP_002425451.1">
    <property type="nucleotide sequence ID" value="XM_002425406.1"/>
</dbReference>
<comment type="subcellular location">
    <subcellularLocation>
        <location evidence="1">Cell projection</location>
        <location evidence="1">Cilium</location>
        <location evidence="1">Flagellum</location>
    </subcellularLocation>
    <subcellularLocation>
        <location evidence="2">Cytoplasm</location>
        <location evidence="2">Cytoskeleton</location>
        <location evidence="2">Cilium axoneme</location>
    </subcellularLocation>
</comment>
<comment type="similarity">
    <text evidence="3">Belongs to the dynein heavy chain family.</text>
</comment>